<protein>
    <recommendedName>
        <fullName evidence="4">Sporulation protein YqfD</fullName>
    </recommendedName>
</protein>
<keyword evidence="2" id="KW-0472">Membrane</keyword>
<dbReference type="AlphaFoldDB" id="A0A644W721"/>
<evidence type="ECO:0008006" key="4">
    <source>
        <dbReference type="Google" id="ProtNLM"/>
    </source>
</evidence>
<keyword evidence="2" id="KW-1133">Transmembrane helix</keyword>
<proteinExistence type="predicted"/>
<dbReference type="NCBIfam" id="TIGR02876">
    <property type="entry name" value="spore_yqfD"/>
    <property type="match status" value="1"/>
</dbReference>
<keyword evidence="2" id="KW-0812">Transmembrane</keyword>
<gene>
    <name evidence="3" type="ORF">SDC9_45793</name>
</gene>
<dbReference type="Pfam" id="PF06898">
    <property type="entry name" value="YqfD"/>
    <property type="match status" value="1"/>
</dbReference>
<feature type="coiled-coil region" evidence="1">
    <location>
        <begin position="136"/>
        <end position="163"/>
    </location>
</feature>
<organism evidence="3">
    <name type="scientific">bioreactor metagenome</name>
    <dbReference type="NCBI Taxonomy" id="1076179"/>
    <lineage>
        <taxon>unclassified sequences</taxon>
        <taxon>metagenomes</taxon>
        <taxon>ecological metagenomes</taxon>
    </lineage>
</organism>
<feature type="transmembrane region" description="Helical" evidence="2">
    <location>
        <begin position="87"/>
        <end position="108"/>
    </location>
</feature>
<evidence type="ECO:0000256" key="1">
    <source>
        <dbReference type="SAM" id="Coils"/>
    </source>
</evidence>
<sequence length="379" mass="42939">MATGVFESGKVVVEVNILKPERLLNILWNENVNVINIKRIDVATIRISIDYNDYDILVEAVRSLNGKSKIVSKTGILFIVGKLKSKLFLAIGGMLFLTILLYLSTYVWSIEINTKKNVSPYELRQQLYSIGIKPGISKDKIDVKDIEKQLENMNSEILWLRARIEGSTLKIFIEEKVNPPEIKEGKYGNLVAKMDGEVSRVYAFSGRSSVHIGDMVKVGDVVIEGINGKEEDPYQVVPDGVVMANTFYEKSMTTKIDGTELKRSGEKDSDIYIKILGKKIYLKKAIKEFKEYDKIEESGKIINKVNYFEKKEYPVQLSKEEAIDKAVKELEESLYSNLTREAKIIDRIISTSDSSDGNIVVNVVFVVEQNIVNNEPVEY</sequence>
<comment type="caution">
    <text evidence="3">The sequence shown here is derived from an EMBL/GenBank/DDBJ whole genome shotgun (WGS) entry which is preliminary data.</text>
</comment>
<reference evidence="3" key="1">
    <citation type="submission" date="2019-08" db="EMBL/GenBank/DDBJ databases">
        <authorList>
            <person name="Kucharzyk K."/>
            <person name="Murdoch R.W."/>
            <person name="Higgins S."/>
            <person name="Loffler F."/>
        </authorList>
    </citation>
    <scope>NUCLEOTIDE SEQUENCE</scope>
</reference>
<name>A0A644W721_9ZZZZ</name>
<dbReference type="EMBL" id="VSSQ01000675">
    <property type="protein sequence ID" value="MPL99575.1"/>
    <property type="molecule type" value="Genomic_DNA"/>
</dbReference>
<evidence type="ECO:0000313" key="3">
    <source>
        <dbReference type="EMBL" id="MPL99575.1"/>
    </source>
</evidence>
<keyword evidence="1" id="KW-0175">Coiled coil</keyword>
<accession>A0A644W721</accession>
<dbReference type="InterPro" id="IPR010690">
    <property type="entry name" value="YqfD"/>
</dbReference>
<evidence type="ECO:0000256" key="2">
    <source>
        <dbReference type="SAM" id="Phobius"/>
    </source>
</evidence>